<dbReference type="InterPro" id="IPR038883">
    <property type="entry name" value="AN11006-like"/>
</dbReference>
<name>A0ABR0LIZ5_9PEZI</name>
<keyword evidence="2" id="KW-1185">Reference proteome</keyword>
<evidence type="ECO:0000313" key="2">
    <source>
        <dbReference type="Proteomes" id="UP001308179"/>
    </source>
</evidence>
<comment type="caution">
    <text evidence="1">The sequence shown here is derived from an EMBL/GenBank/DDBJ whole genome shotgun (WGS) entry which is preliminary data.</text>
</comment>
<gene>
    <name evidence="1" type="ORF">LTR32_000128</name>
</gene>
<dbReference type="EMBL" id="JAVRRR010000002">
    <property type="protein sequence ID" value="KAK5148625.1"/>
    <property type="molecule type" value="Genomic_DNA"/>
</dbReference>
<proteinExistence type="predicted"/>
<dbReference type="PANTHER" id="PTHR42085:SF2">
    <property type="entry name" value="F-BOX DOMAIN-CONTAINING PROTEIN"/>
    <property type="match status" value="1"/>
</dbReference>
<dbReference type="PANTHER" id="PTHR42085">
    <property type="entry name" value="F-BOX DOMAIN-CONTAINING PROTEIN"/>
    <property type="match status" value="1"/>
</dbReference>
<organism evidence="1 2">
    <name type="scientific">Rachicladosporium monterosium</name>
    <dbReference type="NCBI Taxonomy" id="1507873"/>
    <lineage>
        <taxon>Eukaryota</taxon>
        <taxon>Fungi</taxon>
        <taxon>Dikarya</taxon>
        <taxon>Ascomycota</taxon>
        <taxon>Pezizomycotina</taxon>
        <taxon>Dothideomycetes</taxon>
        <taxon>Dothideomycetidae</taxon>
        <taxon>Cladosporiales</taxon>
        <taxon>Cladosporiaceae</taxon>
        <taxon>Rachicladosporium</taxon>
    </lineage>
</organism>
<dbReference type="Proteomes" id="UP001308179">
    <property type="component" value="Unassembled WGS sequence"/>
</dbReference>
<evidence type="ECO:0000313" key="1">
    <source>
        <dbReference type="EMBL" id="KAK5148625.1"/>
    </source>
</evidence>
<evidence type="ECO:0008006" key="3">
    <source>
        <dbReference type="Google" id="ProtNLM"/>
    </source>
</evidence>
<accession>A0ABR0LIZ5</accession>
<protein>
    <recommendedName>
        <fullName evidence="3">F-box domain-containing protein</fullName>
    </recommendedName>
</protein>
<sequence length="226" mass="26262">MPHTLLTLPPELRNQIYSYALPTETQEVRFSFSVFPRVPAITQVSKQIRAEASGIYYHCCAFDLVLHHRSLWQLRAWIATLPPRAARRLSRNRNLNLRLMFDEHHAHHAQFQHLLRFFIRGASPMGWFVSAESTKFLALAYMTPIHDYRREQGCRRAADEGLRRGRREGEYYVCRAQYLARATEGRDVLQAALIEVVRRVRAMLLKDAESRDPRNEASRGSLMAEG</sequence>
<reference evidence="1 2" key="1">
    <citation type="submission" date="2023-08" db="EMBL/GenBank/DDBJ databases">
        <title>Black Yeasts Isolated from many extreme environments.</title>
        <authorList>
            <person name="Coleine C."/>
            <person name="Stajich J.E."/>
            <person name="Selbmann L."/>
        </authorList>
    </citation>
    <scope>NUCLEOTIDE SEQUENCE [LARGE SCALE GENOMIC DNA]</scope>
    <source>
        <strain evidence="1 2">CCFEE 5386</strain>
    </source>
</reference>